<evidence type="ECO:0000256" key="3">
    <source>
        <dbReference type="PIRSR" id="PIRSR004848-1"/>
    </source>
</evidence>
<dbReference type="OrthoDB" id="9804072at2"/>
<comment type="caution">
    <text evidence="6">The sequence shown here is derived from an EMBL/GenBank/DDBJ whole genome shotgun (WGS) entry which is preliminary data.</text>
</comment>
<keyword evidence="7" id="KW-1185">Reference proteome</keyword>
<feature type="domain" description="Alanine racemase N-terminal" evidence="5">
    <location>
        <begin position="32"/>
        <end position="230"/>
    </location>
</feature>
<dbReference type="PIRSF" id="PIRSF004848">
    <property type="entry name" value="YBL036c_PLPDEIII"/>
    <property type="match status" value="1"/>
</dbReference>
<dbReference type="AlphaFoldDB" id="A0A4Q7NG47"/>
<evidence type="ECO:0000256" key="4">
    <source>
        <dbReference type="RuleBase" id="RU004514"/>
    </source>
</evidence>
<dbReference type="SUPFAM" id="SSF51419">
    <property type="entry name" value="PLP-binding barrel"/>
    <property type="match status" value="1"/>
</dbReference>
<gene>
    <name evidence="6" type="ORF">EV189_3304</name>
</gene>
<evidence type="ECO:0000256" key="2">
    <source>
        <dbReference type="HAMAP-Rule" id="MF_02087"/>
    </source>
</evidence>
<name>A0A4Q7NG47_9ACTN</name>
<dbReference type="Gene3D" id="3.20.20.10">
    <property type="entry name" value="Alanine racemase"/>
    <property type="match status" value="1"/>
</dbReference>
<dbReference type="NCBIfam" id="TIGR00044">
    <property type="entry name" value="YggS family pyridoxal phosphate-dependent enzyme"/>
    <property type="match status" value="1"/>
</dbReference>
<proteinExistence type="inferred from homology"/>
<accession>A0A4Q7NG47</accession>
<reference evidence="6 7" key="1">
    <citation type="submission" date="2019-02" db="EMBL/GenBank/DDBJ databases">
        <title>Genomic Encyclopedia of Type Strains, Phase IV (KMG-IV): sequencing the most valuable type-strain genomes for metagenomic binning, comparative biology and taxonomic classification.</title>
        <authorList>
            <person name="Goeker M."/>
        </authorList>
    </citation>
    <scope>NUCLEOTIDE SEQUENCE [LARGE SCALE GENOMIC DNA]</scope>
    <source>
        <strain evidence="6 7">DSM 45622</strain>
    </source>
</reference>
<comment type="similarity">
    <text evidence="2 4">Belongs to the pyridoxal phosphate-binding protein YggS/PROSC family.</text>
</comment>
<dbReference type="PANTHER" id="PTHR10146:SF14">
    <property type="entry name" value="PYRIDOXAL PHOSPHATE HOMEOSTASIS PROTEIN"/>
    <property type="match status" value="1"/>
</dbReference>
<feature type="modified residue" description="N6-(pyridoxal phosphate)lysine" evidence="2 3">
    <location>
        <position position="40"/>
    </location>
</feature>
<dbReference type="CDD" id="cd00635">
    <property type="entry name" value="PLPDE_III_YBL036c_like"/>
    <property type="match status" value="1"/>
</dbReference>
<organism evidence="6 7">
    <name type="scientific">Motilibacter rhizosphaerae</name>
    <dbReference type="NCBI Taxonomy" id="598652"/>
    <lineage>
        <taxon>Bacteria</taxon>
        <taxon>Bacillati</taxon>
        <taxon>Actinomycetota</taxon>
        <taxon>Actinomycetes</taxon>
        <taxon>Motilibacterales</taxon>
        <taxon>Motilibacteraceae</taxon>
        <taxon>Motilibacter</taxon>
    </lineage>
</organism>
<dbReference type="InterPro" id="IPR011078">
    <property type="entry name" value="PyrdxlP_homeostasis"/>
</dbReference>
<evidence type="ECO:0000256" key="1">
    <source>
        <dbReference type="ARBA" id="ARBA00022898"/>
    </source>
</evidence>
<sequence length="233" mass="23821">MTGRPEELAARLEEVRTRIAAACAGAGREPGSVTLVAVTKTHPASDVRVLAGLGVGEVAENREQEARPKHAECADLGLRWRFVGQLQTNKAAAVAGFADVVESVDRQRLVAALARAAERRGRALEVLLQVALDPPGAPGRGGAAPEDVPALAEAVAGEPALVLGGLMAVAPRGADPAPAFAVLAGVHARLLREHPSARVLSAGMSGDLEQAVAAGATHVRIGSALLGNRPALR</sequence>
<dbReference type="PANTHER" id="PTHR10146">
    <property type="entry name" value="PROLINE SYNTHETASE CO-TRANSCRIBED BACTERIAL HOMOLOG PROTEIN"/>
    <property type="match status" value="1"/>
</dbReference>
<dbReference type="Pfam" id="PF01168">
    <property type="entry name" value="Ala_racemase_N"/>
    <property type="match status" value="1"/>
</dbReference>
<evidence type="ECO:0000313" key="6">
    <source>
        <dbReference type="EMBL" id="RZS82907.1"/>
    </source>
</evidence>
<dbReference type="HAMAP" id="MF_02087">
    <property type="entry name" value="PLP_homeostasis"/>
    <property type="match status" value="1"/>
</dbReference>
<dbReference type="RefSeq" id="WP_130494023.1">
    <property type="nucleotide sequence ID" value="NZ_SGXD01000004.1"/>
</dbReference>
<dbReference type="GO" id="GO:0030170">
    <property type="term" value="F:pyridoxal phosphate binding"/>
    <property type="evidence" value="ECO:0007669"/>
    <property type="project" value="UniProtKB-UniRule"/>
</dbReference>
<dbReference type="EMBL" id="SGXD01000004">
    <property type="protein sequence ID" value="RZS82907.1"/>
    <property type="molecule type" value="Genomic_DNA"/>
</dbReference>
<dbReference type="Proteomes" id="UP000293638">
    <property type="component" value="Unassembled WGS sequence"/>
</dbReference>
<dbReference type="InterPro" id="IPR029066">
    <property type="entry name" value="PLP-binding_barrel"/>
</dbReference>
<dbReference type="InterPro" id="IPR001608">
    <property type="entry name" value="Ala_racemase_N"/>
</dbReference>
<protein>
    <recommendedName>
        <fullName evidence="2">Pyridoxal phosphate homeostasis protein</fullName>
        <shortName evidence="2">PLP homeostasis protein</shortName>
    </recommendedName>
</protein>
<evidence type="ECO:0000313" key="7">
    <source>
        <dbReference type="Proteomes" id="UP000293638"/>
    </source>
</evidence>
<evidence type="ECO:0000259" key="5">
    <source>
        <dbReference type="Pfam" id="PF01168"/>
    </source>
</evidence>
<keyword evidence="1 2" id="KW-0663">Pyridoxal phosphate</keyword>
<comment type="function">
    <text evidence="2">Pyridoxal 5'-phosphate (PLP)-binding protein, which is involved in PLP homeostasis.</text>
</comment>
<comment type="cofactor">
    <cofactor evidence="3">
        <name>pyridoxal 5'-phosphate</name>
        <dbReference type="ChEBI" id="CHEBI:597326"/>
    </cofactor>
</comment>